<evidence type="ECO:0000313" key="3">
    <source>
        <dbReference type="EMBL" id="CAF4332500.1"/>
    </source>
</evidence>
<feature type="domain" description="CAP-Gly" evidence="2">
    <location>
        <begin position="44"/>
        <end position="82"/>
    </location>
</feature>
<sequence length="82" mass="9007">MSKLPTHRTSLSPPKSAFRRSLTPSSPQRRSPFREDTPNGELRIDDRVTVRGESGTVAFIGSTNFAAGEWIGIILDEAHGKN</sequence>
<dbReference type="InterPro" id="IPR000938">
    <property type="entry name" value="CAP-Gly_domain"/>
</dbReference>
<dbReference type="SUPFAM" id="SSF74924">
    <property type="entry name" value="Cap-Gly domain"/>
    <property type="match status" value="1"/>
</dbReference>
<protein>
    <recommendedName>
        <fullName evidence="2">CAP-Gly domain-containing protein</fullName>
    </recommendedName>
</protein>
<reference evidence="3" key="1">
    <citation type="submission" date="2021-02" db="EMBL/GenBank/DDBJ databases">
        <authorList>
            <person name="Nowell W R."/>
        </authorList>
    </citation>
    <scope>NUCLEOTIDE SEQUENCE</scope>
</reference>
<feature type="compositionally biased region" description="Basic and acidic residues" evidence="1">
    <location>
        <begin position="32"/>
        <end position="48"/>
    </location>
</feature>
<dbReference type="InterPro" id="IPR036859">
    <property type="entry name" value="CAP-Gly_dom_sf"/>
</dbReference>
<dbReference type="AlphaFoldDB" id="A0A820K0D3"/>
<gene>
    <name evidence="3" type="ORF">UJA718_LOCUS14590</name>
</gene>
<dbReference type="SMART" id="SM01052">
    <property type="entry name" value="CAP_GLY"/>
    <property type="match status" value="1"/>
</dbReference>
<accession>A0A820K0D3</accession>
<feature type="region of interest" description="Disordered" evidence="1">
    <location>
        <begin position="1"/>
        <end position="48"/>
    </location>
</feature>
<dbReference type="Pfam" id="PF01302">
    <property type="entry name" value="CAP_GLY"/>
    <property type="match status" value="1"/>
</dbReference>
<evidence type="ECO:0000259" key="2">
    <source>
        <dbReference type="SMART" id="SM01052"/>
    </source>
</evidence>
<dbReference type="EMBL" id="CAJOBP010002074">
    <property type="protein sequence ID" value="CAF4332500.1"/>
    <property type="molecule type" value="Genomic_DNA"/>
</dbReference>
<dbReference type="Proteomes" id="UP000663873">
    <property type="component" value="Unassembled WGS sequence"/>
</dbReference>
<proteinExistence type="predicted"/>
<dbReference type="Gene3D" id="2.30.30.190">
    <property type="entry name" value="CAP Gly-rich-like domain"/>
    <property type="match status" value="1"/>
</dbReference>
<evidence type="ECO:0000313" key="4">
    <source>
        <dbReference type="Proteomes" id="UP000663873"/>
    </source>
</evidence>
<comment type="caution">
    <text evidence="3">The sequence shown here is derived from an EMBL/GenBank/DDBJ whole genome shotgun (WGS) entry which is preliminary data.</text>
</comment>
<evidence type="ECO:0000256" key="1">
    <source>
        <dbReference type="SAM" id="MobiDB-lite"/>
    </source>
</evidence>
<name>A0A820K0D3_9BILA</name>
<keyword evidence="4" id="KW-1185">Reference proteome</keyword>
<organism evidence="3 4">
    <name type="scientific">Rotaria socialis</name>
    <dbReference type="NCBI Taxonomy" id="392032"/>
    <lineage>
        <taxon>Eukaryota</taxon>
        <taxon>Metazoa</taxon>
        <taxon>Spiralia</taxon>
        <taxon>Gnathifera</taxon>
        <taxon>Rotifera</taxon>
        <taxon>Eurotatoria</taxon>
        <taxon>Bdelloidea</taxon>
        <taxon>Philodinida</taxon>
        <taxon>Philodinidae</taxon>
        <taxon>Rotaria</taxon>
    </lineage>
</organism>
<feature type="non-terminal residue" evidence="3">
    <location>
        <position position="1"/>
    </location>
</feature>